<dbReference type="PANTHER" id="PTHR11461:SF211">
    <property type="entry name" value="GH10112P-RELATED"/>
    <property type="match status" value="1"/>
</dbReference>
<dbReference type="InterPro" id="IPR036186">
    <property type="entry name" value="Serpin_sf"/>
</dbReference>
<keyword evidence="3" id="KW-0722">Serine protease inhibitor</keyword>
<dbReference type="InterPro" id="IPR042185">
    <property type="entry name" value="Serpin_sf_2"/>
</dbReference>
<dbReference type="SMART" id="SM00093">
    <property type="entry name" value="SERPIN"/>
    <property type="match status" value="1"/>
</dbReference>
<dbReference type="InterPro" id="IPR042178">
    <property type="entry name" value="Serpin_sf_1"/>
</dbReference>
<sequence length="439" mass="48092">MMSPYGVCPGSHTSSHTLALTTRVFNINIHSIIRIKYPNLYISASLLYLLQVSPLVKMDSKAISANIAKFAVKFCNELDKDKSVVSSPLSAEFVLALLALGTSDPAHAELLTALGIPDDDAIRSSFSSVSAKIRSLKGVTLNVANRVYVKEGPHELQPKLQEDAVKVFDAGIEKIDFAKSTAAAQQINQWVESKTNNKIKDLIAPDCLGEDTRLVLVNALYFKGTWKKKFDPQLTTPLDFHVTAKKTIQVPMMFMDGKFNYDVSDELNAEMLSMPYEGEESSLVIILPKEIEGLNNVMQKLADGYDLMKDLDRLTSPGASMKVEVTVPKFKIETELDLNTLLPKLGIKSIFNRVSSGLDKLLTPPEPLYVSKAIQKAFIEVNEEGAEAAAATAVLMSLTSFIMDAPPSPRFVADRPFLAAIIVDGAPHFIATYHGPTEV</sequence>
<dbReference type="Pfam" id="PF00079">
    <property type="entry name" value="Serpin"/>
    <property type="match status" value="1"/>
</dbReference>
<reference evidence="6" key="1">
    <citation type="submission" date="2015-09" db="EMBL/GenBank/DDBJ databases">
        <title>De novo assembly of Pectinophora gossypiella (Pink Bollworm) gut transcriptome.</title>
        <authorList>
            <person name="Tassone E.E."/>
        </authorList>
    </citation>
    <scope>NUCLEOTIDE SEQUENCE</scope>
</reference>
<proteinExistence type="inferred from homology"/>
<feature type="domain" description="Serpin" evidence="5">
    <location>
        <begin position="72"/>
        <end position="436"/>
    </location>
</feature>
<keyword evidence="2" id="KW-0646">Protease inhibitor</keyword>
<gene>
    <name evidence="6" type="ORF">g.14744</name>
</gene>
<evidence type="ECO:0000256" key="4">
    <source>
        <dbReference type="RuleBase" id="RU000411"/>
    </source>
</evidence>
<dbReference type="GO" id="GO:0005615">
    <property type="term" value="C:extracellular space"/>
    <property type="evidence" value="ECO:0007669"/>
    <property type="project" value="InterPro"/>
</dbReference>
<accession>A0A1E1WB01</accession>
<dbReference type="OrthoDB" id="671595at2759"/>
<comment type="similarity">
    <text evidence="1 4">Belongs to the serpin family.</text>
</comment>
<dbReference type="EMBL" id="GDQN01006900">
    <property type="protein sequence ID" value="JAT84154.1"/>
    <property type="molecule type" value="Transcribed_RNA"/>
</dbReference>
<dbReference type="Gene3D" id="2.30.39.10">
    <property type="entry name" value="Alpha-1-antitrypsin, domain 1"/>
    <property type="match status" value="1"/>
</dbReference>
<evidence type="ECO:0000256" key="3">
    <source>
        <dbReference type="ARBA" id="ARBA00022900"/>
    </source>
</evidence>
<dbReference type="SUPFAM" id="SSF56574">
    <property type="entry name" value="Serpins"/>
    <property type="match status" value="1"/>
</dbReference>
<dbReference type="PANTHER" id="PTHR11461">
    <property type="entry name" value="SERINE PROTEASE INHIBITOR, SERPIN"/>
    <property type="match status" value="1"/>
</dbReference>
<name>A0A1E1WB01_PECGO</name>
<evidence type="ECO:0000313" key="6">
    <source>
        <dbReference type="EMBL" id="JAT84154.1"/>
    </source>
</evidence>
<evidence type="ECO:0000256" key="2">
    <source>
        <dbReference type="ARBA" id="ARBA00022690"/>
    </source>
</evidence>
<evidence type="ECO:0000256" key="1">
    <source>
        <dbReference type="ARBA" id="ARBA00009500"/>
    </source>
</evidence>
<evidence type="ECO:0000259" key="5">
    <source>
        <dbReference type="SMART" id="SM00093"/>
    </source>
</evidence>
<dbReference type="InterPro" id="IPR000215">
    <property type="entry name" value="Serpin_fam"/>
</dbReference>
<dbReference type="GO" id="GO:0004867">
    <property type="term" value="F:serine-type endopeptidase inhibitor activity"/>
    <property type="evidence" value="ECO:0007669"/>
    <property type="project" value="UniProtKB-KW"/>
</dbReference>
<dbReference type="AlphaFoldDB" id="A0A1E1WB01"/>
<dbReference type="InterPro" id="IPR023796">
    <property type="entry name" value="Serpin_dom"/>
</dbReference>
<organism evidence="6">
    <name type="scientific">Pectinophora gossypiella</name>
    <name type="common">Cotton pink bollworm</name>
    <name type="synonym">Depressaria gossypiella</name>
    <dbReference type="NCBI Taxonomy" id="13191"/>
    <lineage>
        <taxon>Eukaryota</taxon>
        <taxon>Metazoa</taxon>
        <taxon>Ecdysozoa</taxon>
        <taxon>Arthropoda</taxon>
        <taxon>Hexapoda</taxon>
        <taxon>Insecta</taxon>
        <taxon>Pterygota</taxon>
        <taxon>Neoptera</taxon>
        <taxon>Endopterygota</taxon>
        <taxon>Lepidoptera</taxon>
        <taxon>Glossata</taxon>
        <taxon>Ditrysia</taxon>
        <taxon>Gelechioidea</taxon>
        <taxon>Gelechiidae</taxon>
        <taxon>Apatetrinae</taxon>
        <taxon>Pectinophora</taxon>
    </lineage>
</organism>
<dbReference type="CDD" id="cd19579">
    <property type="entry name" value="serpin1K-like"/>
    <property type="match status" value="1"/>
</dbReference>
<protein>
    <recommendedName>
        <fullName evidence="5">Serpin domain-containing protein</fullName>
    </recommendedName>
</protein>
<dbReference type="Gene3D" id="3.30.497.10">
    <property type="entry name" value="Antithrombin, subunit I, domain 2"/>
    <property type="match status" value="1"/>
</dbReference>